<dbReference type="PANTHER" id="PTHR11895:SF151">
    <property type="entry name" value="GLUTAMYL-TRNA(GLN) AMIDOTRANSFERASE SUBUNIT A"/>
    <property type="match status" value="1"/>
</dbReference>
<evidence type="ECO:0000259" key="12">
    <source>
        <dbReference type="Pfam" id="PF01425"/>
    </source>
</evidence>
<dbReference type="STRING" id="198312.SAMN02745193_00654"/>
<feature type="active site" description="Acyl-ester intermediate" evidence="10">
    <location>
        <position position="183"/>
    </location>
</feature>
<dbReference type="AlphaFoldDB" id="A0A1M7RYQ9"/>
<reference evidence="14" key="1">
    <citation type="submission" date="2016-12" db="EMBL/GenBank/DDBJ databases">
        <authorList>
            <person name="Varghese N."/>
            <person name="Submissions S."/>
        </authorList>
    </citation>
    <scope>NUCLEOTIDE SEQUENCE [LARGE SCALE GENOMIC DNA]</scope>
    <source>
        <strain evidence="14">DSM 11032</strain>
    </source>
</reference>
<evidence type="ECO:0000313" key="13">
    <source>
        <dbReference type="EMBL" id="SHN51413.1"/>
    </source>
</evidence>
<dbReference type="EMBL" id="FRDF01000003">
    <property type="protein sequence ID" value="SHN51413.1"/>
    <property type="molecule type" value="Genomic_DNA"/>
</dbReference>
<protein>
    <recommendedName>
        <fullName evidence="4 10">Glutamyl-tRNA(Gln) amidotransferase subunit A</fullName>
        <shortName evidence="10">Glu-ADT subunit A</shortName>
        <ecNumber evidence="3 10">6.3.5.7</ecNumber>
    </recommendedName>
</protein>
<dbReference type="InterPro" id="IPR020556">
    <property type="entry name" value="Amidase_CS"/>
</dbReference>
<feature type="active site" description="Charge relay system" evidence="10">
    <location>
        <position position="159"/>
    </location>
</feature>
<dbReference type="PANTHER" id="PTHR11895">
    <property type="entry name" value="TRANSAMIDASE"/>
    <property type="match status" value="1"/>
</dbReference>
<dbReference type="Gene3D" id="3.90.1300.10">
    <property type="entry name" value="Amidase signature (AS) domain"/>
    <property type="match status" value="1"/>
</dbReference>
<dbReference type="EC" id="6.3.5.7" evidence="3 10"/>
<keyword evidence="5 10" id="KW-0436">Ligase</keyword>
<dbReference type="InterPro" id="IPR004412">
    <property type="entry name" value="GatA"/>
</dbReference>
<dbReference type="GO" id="GO:0016740">
    <property type="term" value="F:transferase activity"/>
    <property type="evidence" value="ECO:0007669"/>
    <property type="project" value="UniProtKB-KW"/>
</dbReference>
<dbReference type="SUPFAM" id="SSF75304">
    <property type="entry name" value="Amidase signature (AS) enzymes"/>
    <property type="match status" value="1"/>
</dbReference>
<comment type="function">
    <text evidence="10">Allows the formation of correctly charged Gln-tRNA(Gln) through the transamidation of misacylated Glu-tRNA(Gln) in organisms which lack glutaminyl-tRNA synthetase. The reaction takes place in the presence of glutamine and ATP through an activated gamma-phospho-Glu-tRNA(Gln).</text>
</comment>
<dbReference type="InterPro" id="IPR000120">
    <property type="entry name" value="Amidase"/>
</dbReference>
<comment type="subunit">
    <text evidence="2 10">Heterotrimer of A, B and C subunits.</text>
</comment>
<gene>
    <name evidence="10" type="primary">gatA</name>
    <name evidence="13" type="ORF">SAMN02745193_00654</name>
</gene>
<dbReference type="PROSITE" id="PS00571">
    <property type="entry name" value="AMIDASES"/>
    <property type="match status" value="1"/>
</dbReference>
<dbReference type="GO" id="GO:0006412">
    <property type="term" value="P:translation"/>
    <property type="evidence" value="ECO:0007669"/>
    <property type="project" value="UniProtKB-UniRule"/>
</dbReference>
<proteinExistence type="inferred from homology"/>
<organism evidence="13 14">
    <name type="scientific">Erythrobacter sanguineus</name>
    <dbReference type="NCBI Taxonomy" id="198312"/>
    <lineage>
        <taxon>Bacteria</taxon>
        <taxon>Pseudomonadati</taxon>
        <taxon>Pseudomonadota</taxon>
        <taxon>Alphaproteobacteria</taxon>
        <taxon>Sphingomonadales</taxon>
        <taxon>Erythrobacteraceae</taxon>
        <taxon>Erythrobacter/Porphyrobacter group</taxon>
        <taxon>Erythrobacter</taxon>
    </lineage>
</organism>
<comment type="catalytic activity">
    <reaction evidence="9 10">
        <text>L-glutamyl-tRNA(Gln) + L-glutamine + ATP + H2O = L-glutaminyl-tRNA(Gln) + L-glutamate + ADP + phosphate + H(+)</text>
        <dbReference type="Rhea" id="RHEA:17521"/>
        <dbReference type="Rhea" id="RHEA-COMP:9681"/>
        <dbReference type="Rhea" id="RHEA-COMP:9684"/>
        <dbReference type="ChEBI" id="CHEBI:15377"/>
        <dbReference type="ChEBI" id="CHEBI:15378"/>
        <dbReference type="ChEBI" id="CHEBI:29985"/>
        <dbReference type="ChEBI" id="CHEBI:30616"/>
        <dbReference type="ChEBI" id="CHEBI:43474"/>
        <dbReference type="ChEBI" id="CHEBI:58359"/>
        <dbReference type="ChEBI" id="CHEBI:78520"/>
        <dbReference type="ChEBI" id="CHEBI:78521"/>
        <dbReference type="ChEBI" id="CHEBI:456216"/>
        <dbReference type="EC" id="6.3.5.7"/>
    </reaction>
</comment>
<dbReference type="GO" id="GO:0005524">
    <property type="term" value="F:ATP binding"/>
    <property type="evidence" value="ECO:0007669"/>
    <property type="project" value="UniProtKB-KW"/>
</dbReference>
<evidence type="ECO:0000256" key="1">
    <source>
        <dbReference type="ARBA" id="ARBA00008069"/>
    </source>
</evidence>
<evidence type="ECO:0000256" key="4">
    <source>
        <dbReference type="ARBA" id="ARBA00014428"/>
    </source>
</evidence>
<evidence type="ECO:0000256" key="3">
    <source>
        <dbReference type="ARBA" id="ARBA00012739"/>
    </source>
</evidence>
<dbReference type="RefSeq" id="WP_072673220.1">
    <property type="nucleotide sequence ID" value="NZ_FRDF01000003.1"/>
</dbReference>
<dbReference type="InterPro" id="IPR036928">
    <property type="entry name" value="AS_sf"/>
</dbReference>
<dbReference type="GO" id="GO:0030956">
    <property type="term" value="C:glutamyl-tRNA(Gln) amidotransferase complex"/>
    <property type="evidence" value="ECO:0007669"/>
    <property type="project" value="InterPro"/>
</dbReference>
<evidence type="ECO:0000256" key="7">
    <source>
        <dbReference type="ARBA" id="ARBA00022840"/>
    </source>
</evidence>
<keyword evidence="13" id="KW-0808">Transferase</keyword>
<keyword evidence="7 10" id="KW-0067">ATP-binding</keyword>
<evidence type="ECO:0000313" key="14">
    <source>
        <dbReference type="Proteomes" id="UP000184391"/>
    </source>
</evidence>
<feature type="active site" description="Charge relay system" evidence="10">
    <location>
        <position position="79"/>
    </location>
</feature>
<evidence type="ECO:0000256" key="10">
    <source>
        <dbReference type="HAMAP-Rule" id="MF_00120"/>
    </source>
</evidence>
<sequence length="501" mass="52423">MTDLTQLGVKDIRDGVRDGTFTAREVAESLNAAVADAAALNAFIVTTPDHALAAADAVDAARASGETLGAMAGVPIGMKDLFATNGVQTTAASHILEGFTPRYESTVSQKLWDAGAGMLGKLNLDQFAMGSSNETSYFGNVASPWRKDGSNQPMSPGGSSGGSSSAVAARIAPAATGTDTGGSIRQPAAFTGICGIKPTYGRCSRWGVVAFASSLDQAGPMARSVEDCAIMLGAMAGFDPKDSTSLQMDVPDWEGALSADLRGKRVGIPREYRMEGTDQAILDSWEQGKAWLKDAGAEIVDVSLPHTKYALPAYYIIAPAEASSNLARYDGVRYGLRDLPEPGSGAGASGSGLQDMYAATRAAGFGDEVKRRILIGTYVLSAGFYDAYYTQAQKVRALVARDFERAFEQCDVILAPTTPTASFPLGSMNADPLTMYLNDVFAVPASLAGLPAMSVPATINADGLPLGLQLVGRPFDEQGVLNAGLAIQQRAGFAAKPEKWW</sequence>
<evidence type="ECO:0000256" key="6">
    <source>
        <dbReference type="ARBA" id="ARBA00022741"/>
    </source>
</evidence>
<name>A0A1M7RYQ9_9SPHN</name>
<evidence type="ECO:0000256" key="8">
    <source>
        <dbReference type="ARBA" id="ARBA00022917"/>
    </source>
</evidence>
<keyword evidence="8 10" id="KW-0648">Protein biosynthesis</keyword>
<feature type="region of interest" description="Disordered" evidence="11">
    <location>
        <begin position="140"/>
        <end position="168"/>
    </location>
</feature>
<evidence type="ECO:0000256" key="11">
    <source>
        <dbReference type="SAM" id="MobiDB-lite"/>
    </source>
</evidence>
<keyword evidence="14" id="KW-1185">Reference proteome</keyword>
<comment type="similarity">
    <text evidence="1 10">Belongs to the amidase family. GatA subfamily.</text>
</comment>
<accession>A0A1M7RYQ9</accession>
<keyword evidence="6 10" id="KW-0547">Nucleotide-binding</keyword>
<dbReference type="OrthoDB" id="9811471at2"/>
<dbReference type="InterPro" id="IPR023631">
    <property type="entry name" value="Amidase_dom"/>
</dbReference>
<evidence type="ECO:0000256" key="2">
    <source>
        <dbReference type="ARBA" id="ARBA00011123"/>
    </source>
</evidence>
<feature type="domain" description="Amidase" evidence="12">
    <location>
        <begin position="29"/>
        <end position="481"/>
    </location>
</feature>
<dbReference type="Pfam" id="PF01425">
    <property type="entry name" value="Amidase"/>
    <property type="match status" value="1"/>
</dbReference>
<evidence type="ECO:0000256" key="5">
    <source>
        <dbReference type="ARBA" id="ARBA00022598"/>
    </source>
</evidence>
<dbReference type="Proteomes" id="UP000184391">
    <property type="component" value="Unassembled WGS sequence"/>
</dbReference>
<dbReference type="NCBIfam" id="TIGR00132">
    <property type="entry name" value="gatA"/>
    <property type="match status" value="1"/>
</dbReference>
<evidence type="ECO:0000256" key="9">
    <source>
        <dbReference type="ARBA" id="ARBA00047407"/>
    </source>
</evidence>
<dbReference type="GO" id="GO:0050567">
    <property type="term" value="F:glutaminyl-tRNA synthase (glutamine-hydrolyzing) activity"/>
    <property type="evidence" value="ECO:0007669"/>
    <property type="project" value="UniProtKB-UniRule"/>
</dbReference>
<dbReference type="HAMAP" id="MF_00120">
    <property type="entry name" value="GatA"/>
    <property type="match status" value="1"/>
</dbReference>